<dbReference type="PANTHER" id="PTHR37292:SF2">
    <property type="entry name" value="DUF262 DOMAIN-CONTAINING PROTEIN"/>
    <property type="match status" value="1"/>
</dbReference>
<gene>
    <name evidence="2" type="ORF">ERJ67_07740</name>
</gene>
<dbReference type="Proteomes" id="UP000317990">
    <property type="component" value="Unassembled WGS sequence"/>
</dbReference>
<accession>A0A524RMG1</accession>
<evidence type="ECO:0000313" key="3">
    <source>
        <dbReference type="Proteomes" id="UP000317990"/>
    </source>
</evidence>
<comment type="caution">
    <text evidence="2">The sequence shown here is derived from an EMBL/GenBank/DDBJ whole genome shotgun (WGS) entry which is preliminary data.</text>
</comment>
<dbReference type="EMBL" id="SRMO01000072">
    <property type="protein sequence ID" value="TGG91627.1"/>
    <property type="molecule type" value="Genomic_DNA"/>
</dbReference>
<name>A0A524RMG1_9CHRO</name>
<dbReference type="PANTHER" id="PTHR37292">
    <property type="entry name" value="VNG6097C"/>
    <property type="match status" value="1"/>
</dbReference>
<evidence type="ECO:0000313" key="2">
    <source>
        <dbReference type="EMBL" id="TGG91627.1"/>
    </source>
</evidence>
<dbReference type="Pfam" id="PF03235">
    <property type="entry name" value="GmrSD_N"/>
    <property type="match status" value="1"/>
</dbReference>
<sequence length="563" mass="63911">MSKEMPSRMEVVSEVVFLGKLVERAMAGKIRVPKFQRDFVWKQSDLHKLLESVLYGYPIGSILVWDTERKIETRKSIGPVDVCLPLDGLEVGYVLDGQQRLSTLVGTLRLSKDADKSIAHQVDWGVFCDLDKDEFIREPADGVKPQHFPVKNLLTTAEFVNQCRQILSEVNDKNQALKWLNKADRLANAFRDYQLPLIHIREADLKTAVIIFSRLNRAGRKMTIVEMVSALTYKEGQFDLAKKLDEFKMKLAVKSFGNIDRGILLRTVLAALEKDIYAKDWADLMVKDEVREKLPKAFELAEKGIMGALDFLKDQGVKSDRLLPYGLQLVLLGEFFRLCHEPTDKVHKLLRRWFWVTSFTGWFGRVSTTQVTRALSEVRELAKGQGSEFSIVDLDRPAQPFPERFDGRSARVRAFLLYLASLKPCSLPNGSALDPAQELATRGTKAVGYVFSNPGTLSELFSSPANRIFLAPEKTGQAFEDLVPLTDEKLKKLLPRHGFPISSVQQLRKDDRLGLIEARLKYLIDGEREFMNERKVNIPEKRTEANIADSEVSDADVEMSDFN</sequence>
<feature type="domain" description="GmrSD restriction endonucleases N-terminal" evidence="1">
    <location>
        <begin position="20"/>
        <end position="231"/>
    </location>
</feature>
<protein>
    <submittedName>
        <fullName evidence="2">DUF262 domain-containing protein</fullName>
    </submittedName>
</protein>
<dbReference type="InterPro" id="IPR004919">
    <property type="entry name" value="GmrSD_N"/>
</dbReference>
<proteinExistence type="predicted"/>
<reference evidence="2 3" key="1">
    <citation type="journal article" date="2019" name="mSystems">
        <title>Life at home and on the roam: Genomic adaptions reflect the dual lifestyle of an intracellular, facultative symbiont.</title>
        <authorList>
            <person name="Burgsdorf I."/>
        </authorList>
    </citation>
    <scope>NUCLEOTIDE SEQUENCE [LARGE SCALE GENOMIC DNA]</scope>
    <source>
        <strain evidence="2">277cV</strain>
    </source>
</reference>
<evidence type="ECO:0000259" key="1">
    <source>
        <dbReference type="Pfam" id="PF03235"/>
    </source>
</evidence>
<organism evidence="2 3">
    <name type="scientific">Aphanocapsa feldmannii 277cV</name>
    <dbReference type="NCBI Taxonomy" id="2507553"/>
    <lineage>
        <taxon>Bacteria</taxon>
        <taxon>Bacillati</taxon>
        <taxon>Cyanobacteriota</taxon>
        <taxon>Cyanophyceae</taxon>
        <taxon>Oscillatoriophycideae</taxon>
        <taxon>Chroococcales</taxon>
        <taxon>Microcystaceae</taxon>
        <taxon>Aphanocapsa</taxon>
    </lineage>
</organism>
<dbReference type="AlphaFoldDB" id="A0A524RMG1"/>